<dbReference type="AlphaFoldDB" id="A0A3P7L8T7"/>
<name>A0A3P7L8T7_DIBLA</name>
<dbReference type="OrthoDB" id="6274432at2759"/>
<keyword evidence="2" id="KW-1185">Reference proteome</keyword>
<evidence type="ECO:0000313" key="2">
    <source>
        <dbReference type="Proteomes" id="UP000281553"/>
    </source>
</evidence>
<protein>
    <submittedName>
        <fullName evidence="1">Uncharacterized protein</fullName>
    </submittedName>
</protein>
<sequence length="157" mass="17545">MPCIRDVFCHNDEVTLVRVERIADCGRGNVHGKLHTLDVMGDTDRVAFSAAIAISVAYKDIRGGFLVVFFIVCRKLNICVRCDCWNETRMTEHAAAAVREKDTNSLVAAHSTGPGNILKFDEAEILARSDHRVSRELLESCFSRPQSAKKRNNLPFP</sequence>
<evidence type="ECO:0000313" key="1">
    <source>
        <dbReference type="EMBL" id="VDN09880.1"/>
    </source>
</evidence>
<dbReference type="Proteomes" id="UP000281553">
    <property type="component" value="Unassembled WGS sequence"/>
</dbReference>
<reference evidence="1 2" key="1">
    <citation type="submission" date="2018-11" db="EMBL/GenBank/DDBJ databases">
        <authorList>
            <consortium name="Pathogen Informatics"/>
        </authorList>
    </citation>
    <scope>NUCLEOTIDE SEQUENCE [LARGE SCALE GENOMIC DNA]</scope>
</reference>
<dbReference type="EMBL" id="UYRU01047983">
    <property type="protein sequence ID" value="VDN09880.1"/>
    <property type="molecule type" value="Genomic_DNA"/>
</dbReference>
<gene>
    <name evidence="1" type="ORF">DILT_LOCUS5711</name>
</gene>
<proteinExistence type="predicted"/>
<organism evidence="1 2">
    <name type="scientific">Dibothriocephalus latus</name>
    <name type="common">Fish tapeworm</name>
    <name type="synonym">Diphyllobothrium latum</name>
    <dbReference type="NCBI Taxonomy" id="60516"/>
    <lineage>
        <taxon>Eukaryota</taxon>
        <taxon>Metazoa</taxon>
        <taxon>Spiralia</taxon>
        <taxon>Lophotrochozoa</taxon>
        <taxon>Platyhelminthes</taxon>
        <taxon>Cestoda</taxon>
        <taxon>Eucestoda</taxon>
        <taxon>Diphyllobothriidea</taxon>
        <taxon>Diphyllobothriidae</taxon>
        <taxon>Dibothriocephalus</taxon>
    </lineage>
</organism>
<accession>A0A3P7L8T7</accession>